<keyword evidence="1" id="KW-0645">Protease</keyword>
<reference evidence="1" key="1">
    <citation type="submission" date="2023-07" db="EMBL/GenBank/DDBJ databases">
        <title>A collection of bacterial strains from the Burkholderia cepacia Research Laboratory and Repository.</title>
        <authorList>
            <person name="Lipuma J."/>
            <person name="Spilker T."/>
            <person name="Caverly L."/>
        </authorList>
    </citation>
    <scope>NUCLEOTIDE SEQUENCE</scope>
    <source>
        <strain evidence="1">AU42020</strain>
    </source>
</reference>
<sequence>MKPIAFAILTSSTELSASNSVQLLPLGEFAAHDGRPGCLAEANCDTWRLTRERAEQIVAAHAARRRRLLIDYEHATLFKKGTGDAVPAAGWGTALCVKDDGLYAEPVEWTSRAAQMIADKEYQYTSPVFSFDANTGDVLDVQMCAITNDPALDGMAALQVALSALAPDSSQGVDMDIKELLERLRWMFNLPTLATVDDIMGEIDKLKSRLNDTQQAAASFDLLAFVDTAQKDATQVVALTANVARLTSLASSEPDPAKYVPVAVLTAAQNRVAELTTTLAKRDTDDVIAAATVEGRLLGDDDAKWARSFADTHGAQALKDALSARQPIAALSGTQTGGKAPVGSPTAALSAEEQAAVAALGQTPEQYKAAQSS</sequence>
<dbReference type="InterPro" id="IPR012106">
    <property type="entry name" value="Phage_Mu_Gp1"/>
</dbReference>
<name>A0ABT8PJI6_9BURK</name>
<comment type="caution">
    <text evidence="1">The sequence shown here is derived from an EMBL/GenBank/DDBJ whole genome shotgun (WGS) entry which is preliminary data.</text>
</comment>
<dbReference type="Pfam" id="PF10123">
    <property type="entry name" value="Mu-like_Pro"/>
    <property type="match status" value="1"/>
</dbReference>
<evidence type="ECO:0000313" key="1">
    <source>
        <dbReference type="EMBL" id="MDN7935179.1"/>
    </source>
</evidence>
<dbReference type="GO" id="GO:0008233">
    <property type="term" value="F:peptidase activity"/>
    <property type="evidence" value="ECO:0007669"/>
    <property type="project" value="UniProtKB-KW"/>
</dbReference>
<keyword evidence="2" id="KW-1185">Reference proteome</keyword>
<keyword evidence="1" id="KW-0378">Hydrolase</keyword>
<dbReference type="Proteomes" id="UP001171606">
    <property type="component" value="Unassembled WGS sequence"/>
</dbReference>
<protein>
    <submittedName>
        <fullName evidence="1">Phage protease</fullName>
    </submittedName>
</protein>
<accession>A0ABT8PJI6</accession>
<dbReference type="GO" id="GO:0006508">
    <property type="term" value="P:proteolysis"/>
    <property type="evidence" value="ECO:0007669"/>
    <property type="project" value="UniProtKB-KW"/>
</dbReference>
<dbReference type="PIRSF" id="PIRSF016624">
    <property type="entry name" value="Mu_prophg_I"/>
    <property type="match status" value="1"/>
</dbReference>
<dbReference type="RefSeq" id="WP_264162750.1">
    <property type="nucleotide sequence ID" value="NZ_JAUJSQ010000014.1"/>
</dbReference>
<organism evidence="1 2">
    <name type="scientific">Burkholderia metallica</name>
    <dbReference type="NCBI Taxonomy" id="488729"/>
    <lineage>
        <taxon>Bacteria</taxon>
        <taxon>Pseudomonadati</taxon>
        <taxon>Pseudomonadota</taxon>
        <taxon>Betaproteobacteria</taxon>
        <taxon>Burkholderiales</taxon>
        <taxon>Burkholderiaceae</taxon>
        <taxon>Burkholderia</taxon>
        <taxon>Burkholderia cepacia complex</taxon>
    </lineage>
</organism>
<dbReference type="EMBL" id="JAUJSQ010000014">
    <property type="protein sequence ID" value="MDN7935179.1"/>
    <property type="molecule type" value="Genomic_DNA"/>
</dbReference>
<proteinExistence type="predicted"/>
<gene>
    <name evidence="1" type="ORF">QZM52_28300</name>
</gene>
<evidence type="ECO:0000313" key="2">
    <source>
        <dbReference type="Proteomes" id="UP001171606"/>
    </source>
</evidence>